<dbReference type="RefSeq" id="XP_045151140.1">
    <property type="nucleotide sequence ID" value="XM_045295205.1"/>
</dbReference>
<accession>A0AC55DHE6</accession>
<sequence>MDTRRSLAKGLSAMSTDCPQERRRMPQVLEPVTLEDVTVVFTEAEWKILSSEQKNLYREVMLEVCRNLFSLEHPV</sequence>
<evidence type="ECO:0000313" key="1">
    <source>
        <dbReference type="Proteomes" id="UP000694863"/>
    </source>
</evidence>
<keyword evidence="1" id="KW-1185">Reference proteome</keyword>
<organism evidence="1 2">
    <name type="scientific">Echinops telfairi</name>
    <name type="common">Lesser hedgehog tenrec</name>
    <dbReference type="NCBI Taxonomy" id="9371"/>
    <lineage>
        <taxon>Eukaryota</taxon>
        <taxon>Metazoa</taxon>
        <taxon>Chordata</taxon>
        <taxon>Craniata</taxon>
        <taxon>Vertebrata</taxon>
        <taxon>Euteleostomi</taxon>
        <taxon>Mammalia</taxon>
        <taxon>Eutheria</taxon>
        <taxon>Afrotheria</taxon>
        <taxon>Tenrecidae</taxon>
        <taxon>Tenrecinae</taxon>
        <taxon>Echinops</taxon>
    </lineage>
</organism>
<gene>
    <name evidence="2" type="primary">LOC123522284</name>
</gene>
<dbReference type="Proteomes" id="UP000694863">
    <property type="component" value="Unplaced"/>
</dbReference>
<reference evidence="2" key="1">
    <citation type="submission" date="2025-08" db="UniProtKB">
        <authorList>
            <consortium name="RefSeq"/>
        </authorList>
    </citation>
    <scope>IDENTIFICATION</scope>
</reference>
<protein>
    <submittedName>
        <fullName evidence="2">Zinc finger protein 343-like</fullName>
    </submittedName>
</protein>
<name>A0AC55DHE6_ECHTE</name>
<evidence type="ECO:0000313" key="2">
    <source>
        <dbReference type="RefSeq" id="XP_045151140.1"/>
    </source>
</evidence>
<proteinExistence type="predicted"/>